<evidence type="ECO:0000256" key="7">
    <source>
        <dbReference type="SAM" id="MobiDB-lite"/>
    </source>
</evidence>
<comment type="similarity">
    <text evidence="2 6">Belongs to the TBCA family.</text>
</comment>
<dbReference type="OrthoDB" id="296187at2759"/>
<dbReference type="InterPro" id="IPR036126">
    <property type="entry name" value="TBCA_sf"/>
</dbReference>
<dbReference type="Pfam" id="PF02970">
    <property type="entry name" value="TBCA"/>
    <property type="match status" value="1"/>
</dbReference>
<dbReference type="GO" id="GO:0005829">
    <property type="term" value="C:cytosol"/>
    <property type="evidence" value="ECO:0007669"/>
    <property type="project" value="TreeGrafter"/>
</dbReference>
<dbReference type="EMBL" id="NIVC01002582">
    <property type="protein sequence ID" value="PAA56727.1"/>
    <property type="molecule type" value="Genomic_DNA"/>
</dbReference>
<dbReference type="InterPro" id="IPR004226">
    <property type="entry name" value="TBCA"/>
</dbReference>
<feature type="region of interest" description="Disordered" evidence="7">
    <location>
        <begin position="127"/>
        <end position="150"/>
    </location>
</feature>
<dbReference type="Proteomes" id="UP000215902">
    <property type="component" value="Unassembled WGS sequence"/>
</dbReference>
<evidence type="ECO:0000256" key="5">
    <source>
        <dbReference type="ARBA" id="ARBA00026055"/>
    </source>
</evidence>
<evidence type="ECO:0000313" key="8">
    <source>
        <dbReference type="EMBL" id="PAA56727.1"/>
    </source>
</evidence>
<comment type="subcellular location">
    <subcellularLocation>
        <location evidence="6">Cytoplasm</location>
        <location evidence="6">Cytoskeleton</location>
    </subcellularLocation>
</comment>
<comment type="function">
    <text evidence="1">Tubulin-folding protein; involved in the early step of the tubulin folding pathway.</text>
</comment>
<keyword evidence="10" id="KW-1185">Reference proteome</keyword>
<evidence type="ECO:0000256" key="1">
    <source>
        <dbReference type="ARBA" id="ARBA00003046"/>
    </source>
</evidence>
<keyword evidence="6" id="KW-0963">Cytoplasm</keyword>
<feature type="compositionally biased region" description="Low complexity" evidence="7">
    <location>
        <begin position="127"/>
        <end position="141"/>
    </location>
</feature>
<evidence type="ECO:0000313" key="9">
    <source>
        <dbReference type="EMBL" id="PAA80946.1"/>
    </source>
</evidence>
<keyword evidence="6" id="KW-0493">Microtubule</keyword>
<dbReference type="GO" id="GO:0007023">
    <property type="term" value="P:post-chaperonin tubulin folding pathway"/>
    <property type="evidence" value="ECO:0007669"/>
    <property type="project" value="UniProtKB-UniRule"/>
</dbReference>
<dbReference type="PANTHER" id="PTHR21500">
    <property type="entry name" value="TUBULIN-SPECIFIC CHAPERONE A"/>
    <property type="match status" value="1"/>
</dbReference>
<dbReference type="Gene3D" id="1.20.58.90">
    <property type="match status" value="1"/>
</dbReference>
<sequence>MSSGQQSPSPAVAAAIKQIRIQTGVVKRLVKEVRMYQTESASLLAELEQLKMKQVPSSTASEEAEHRLRKRQEVLRESQMMVPDTERRLSTAKERLDSLLQQHKGLCDSDPVYLEAVEELKKLSVNDEAASADASAGKAAELPQKEAGDC</sequence>
<dbReference type="GO" id="GO:0048487">
    <property type="term" value="F:beta-tubulin binding"/>
    <property type="evidence" value="ECO:0007669"/>
    <property type="project" value="InterPro"/>
</dbReference>
<keyword evidence="6" id="KW-0206">Cytoskeleton</keyword>
<gene>
    <name evidence="9" type="ORF">BOX15_Mlig008720g2</name>
    <name evidence="8" type="ORF">BOX15_Mlig014051g1</name>
</gene>
<dbReference type="GO" id="GO:0007021">
    <property type="term" value="P:tubulin complex assembly"/>
    <property type="evidence" value="ECO:0007669"/>
    <property type="project" value="UniProtKB-UniRule"/>
</dbReference>
<feature type="compositionally biased region" description="Basic and acidic residues" evidence="7">
    <location>
        <begin position="63"/>
        <end position="76"/>
    </location>
</feature>
<feature type="region of interest" description="Disordered" evidence="7">
    <location>
        <begin position="54"/>
        <end position="87"/>
    </location>
</feature>
<accession>A0A267E768</accession>
<dbReference type="SUPFAM" id="SSF46988">
    <property type="entry name" value="Tubulin chaperone cofactor A"/>
    <property type="match status" value="1"/>
</dbReference>
<organism evidence="8 10">
    <name type="scientific">Macrostomum lignano</name>
    <dbReference type="NCBI Taxonomy" id="282301"/>
    <lineage>
        <taxon>Eukaryota</taxon>
        <taxon>Metazoa</taxon>
        <taxon>Spiralia</taxon>
        <taxon>Lophotrochozoa</taxon>
        <taxon>Platyhelminthes</taxon>
        <taxon>Rhabditophora</taxon>
        <taxon>Macrostomorpha</taxon>
        <taxon>Macrostomida</taxon>
        <taxon>Macrostomidae</taxon>
        <taxon>Macrostomum</taxon>
    </lineage>
</organism>
<evidence type="ECO:0000313" key="10">
    <source>
        <dbReference type="Proteomes" id="UP000215902"/>
    </source>
</evidence>
<dbReference type="PANTHER" id="PTHR21500:SF0">
    <property type="entry name" value="TUBULIN-SPECIFIC CHAPERONE A"/>
    <property type="match status" value="1"/>
</dbReference>
<protein>
    <recommendedName>
        <fullName evidence="3 6">Tubulin-specific chaperone A</fullName>
    </recommendedName>
</protein>
<evidence type="ECO:0000256" key="2">
    <source>
        <dbReference type="ARBA" id="ARBA00006806"/>
    </source>
</evidence>
<evidence type="ECO:0000256" key="3">
    <source>
        <dbReference type="ARBA" id="ARBA00015002"/>
    </source>
</evidence>
<proteinExistence type="inferred from homology"/>
<comment type="caution">
    <text evidence="8">The sequence shown here is derived from an EMBL/GenBank/DDBJ whole genome shotgun (WGS) entry which is preliminary data.</text>
</comment>
<evidence type="ECO:0000256" key="4">
    <source>
        <dbReference type="ARBA" id="ARBA00023186"/>
    </source>
</evidence>
<evidence type="ECO:0000256" key="6">
    <source>
        <dbReference type="RuleBase" id="RU364030"/>
    </source>
</evidence>
<comment type="subunit">
    <text evidence="5 6">Supercomplex made of cofactors A to E. Cofactors A and D function by capturing and stabilizing tubulin in a quasi-native conformation. Cofactor E binds to the cofactor D-tubulin complex; interaction with cofactor C then causes the release of tubulin polypeptides that are committed to the native state.</text>
</comment>
<keyword evidence="4 6" id="KW-0143">Chaperone</keyword>
<dbReference type="STRING" id="282301.A0A267E768"/>
<dbReference type="EMBL" id="NIVC01000557">
    <property type="protein sequence ID" value="PAA80946.1"/>
    <property type="molecule type" value="Genomic_DNA"/>
</dbReference>
<name>A0A267E768_9PLAT</name>
<dbReference type="AlphaFoldDB" id="A0A267E768"/>
<reference evidence="8 10" key="1">
    <citation type="submission" date="2017-06" db="EMBL/GenBank/DDBJ databases">
        <title>A platform for efficient transgenesis in Macrostomum lignano, a flatworm model organism for stem cell research.</title>
        <authorList>
            <person name="Berezikov E."/>
        </authorList>
    </citation>
    <scope>NUCLEOTIDE SEQUENCE [LARGE SCALE GENOMIC DNA]</scope>
    <source>
        <strain evidence="8">DV1</strain>
        <tissue evidence="8">Whole organism</tissue>
    </source>
</reference>
<dbReference type="GO" id="GO:0005874">
    <property type="term" value="C:microtubule"/>
    <property type="evidence" value="ECO:0007669"/>
    <property type="project" value="UniProtKB-KW"/>
</dbReference>